<dbReference type="CDD" id="cd00009">
    <property type="entry name" value="AAA"/>
    <property type="match status" value="1"/>
</dbReference>
<dbReference type="EMBL" id="BMPE01000007">
    <property type="protein sequence ID" value="GGL05847.1"/>
    <property type="molecule type" value="Genomic_DNA"/>
</dbReference>
<evidence type="ECO:0000256" key="5">
    <source>
        <dbReference type="ARBA" id="ARBA00023054"/>
    </source>
</evidence>
<evidence type="ECO:0000313" key="12">
    <source>
        <dbReference type="EMBL" id="GGL05847.1"/>
    </source>
</evidence>
<evidence type="ECO:0000256" key="2">
    <source>
        <dbReference type="ARBA" id="ARBA00022737"/>
    </source>
</evidence>
<sequence>MNPERFTEASLQALQAAQGLAQQSGHQNLTPAHLLRTLTDNDTAARALTLAGGDLTQIRAALDAELAKLPRVQGGEGQLYLDPALARAFQKADTLAGQLGDSFVAADALLLALRGEYRGKGLPTEIDLNRAVNEQRKGKTVTTKTSEQQFDALAKYGTDLTQRARDGKFDPVIGRDEEIRRAMQILLRRTKNNPVLIGEPGVGKTAIAEGLAIRIVKGDVPDGLKNKRIVSLEMGSLLAGAKFRGEFEERLKGVIDEVIGSAGEVILFVDEIHTIVGAGKTEGSPDAGNMLKPALARGELHLIGATTLSEYREIEKDPALERRFQPVFVNEPSVEDTISILRGIKERYQVHHNVEITDPALVAAAGLSHRYITDRQLPDKAIDLIDESAARLRMALESSPERIDQLERRKLQLEIEREALKREKDQDSQNRLLDIEGALKGITDELADVRARWEGERHEVAALREKREALDQVRTDMEKAKRDYDLQRAAELEYGRLPQLEKEVTELEQKLKGAEFAHTQVTEEDIASVVSRWTGIPVNKLMEGEREKLLKLEEQLHGRVIGQDRAIVSVADAIRRSRAGLSDPNRPLGSFMFLGPTGVGKTELAKALAEFLFDSQDAMVRIDMSEYMEKHTVARLIGAPPGYVGFEEGGQLTEAVRRRPYAVLLFDEIEKAHPDVFNVLLQVLDDGRLTDGQGRTVDFRNTLIILTSNIGSPLILEMQHRGEDATAIRDAVMGELQGHFRPEFLNRVDDIIVFDALTAADLHRIVDIQMRGLIRRLAERRVSLHLTGAAKDRLAQIGYDPAFGARPLKRAISREIETPLAREILQGNVPDNSSLTVDYDGTNFQFQTGALN</sequence>
<evidence type="ECO:0000256" key="6">
    <source>
        <dbReference type="ARBA" id="ARBA00023186"/>
    </source>
</evidence>
<evidence type="ECO:0000313" key="13">
    <source>
        <dbReference type="Proteomes" id="UP000604341"/>
    </source>
</evidence>
<keyword evidence="4 9" id="KW-0067">ATP-binding</keyword>
<evidence type="ECO:0000259" key="11">
    <source>
        <dbReference type="PROSITE" id="PS51903"/>
    </source>
</evidence>
<dbReference type="InterPro" id="IPR004176">
    <property type="entry name" value="Clp_R_N"/>
</dbReference>
<dbReference type="SUPFAM" id="SSF81923">
    <property type="entry name" value="Double Clp-N motif"/>
    <property type="match status" value="1"/>
</dbReference>
<dbReference type="Gene3D" id="3.40.50.300">
    <property type="entry name" value="P-loop containing nucleotide triphosphate hydrolases"/>
    <property type="match status" value="3"/>
</dbReference>
<dbReference type="InterPro" id="IPR041546">
    <property type="entry name" value="ClpA/ClpB_AAA_lid"/>
</dbReference>
<keyword evidence="13" id="KW-1185">Reference proteome</keyword>
<dbReference type="InterPro" id="IPR003959">
    <property type="entry name" value="ATPase_AAA_core"/>
</dbReference>
<dbReference type="InterPro" id="IPR001270">
    <property type="entry name" value="ClpA/B"/>
</dbReference>
<name>A0ABQ2FK36_9DEIO</name>
<evidence type="ECO:0000256" key="9">
    <source>
        <dbReference type="RuleBase" id="RU004432"/>
    </source>
</evidence>
<accession>A0ABQ2FK36</accession>
<feature type="coiled-coil region" evidence="10">
    <location>
        <begin position="460"/>
        <end position="524"/>
    </location>
</feature>
<organism evidence="12 13">
    <name type="scientific">Deinococcus radiotolerans</name>
    <dbReference type="NCBI Taxonomy" id="1309407"/>
    <lineage>
        <taxon>Bacteria</taxon>
        <taxon>Thermotogati</taxon>
        <taxon>Deinococcota</taxon>
        <taxon>Deinococci</taxon>
        <taxon>Deinococcales</taxon>
        <taxon>Deinococcaceae</taxon>
        <taxon>Deinococcus</taxon>
    </lineage>
</organism>
<comment type="similarity">
    <text evidence="1 9">Belongs to the ClpA/ClpB family.</text>
</comment>
<dbReference type="Pfam" id="PF07724">
    <property type="entry name" value="AAA_2"/>
    <property type="match status" value="1"/>
</dbReference>
<dbReference type="PROSITE" id="PS00871">
    <property type="entry name" value="CLPAB_2"/>
    <property type="match status" value="1"/>
</dbReference>
<dbReference type="PANTHER" id="PTHR11638">
    <property type="entry name" value="ATP-DEPENDENT CLP PROTEASE"/>
    <property type="match status" value="1"/>
</dbReference>
<dbReference type="NCBIfam" id="TIGR03346">
    <property type="entry name" value="chaperone_ClpB"/>
    <property type="match status" value="1"/>
</dbReference>
<dbReference type="SMART" id="SM01086">
    <property type="entry name" value="ClpB_D2-small"/>
    <property type="match status" value="1"/>
</dbReference>
<dbReference type="Pfam" id="PF00004">
    <property type="entry name" value="AAA"/>
    <property type="match status" value="1"/>
</dbReference>
<feature type="coiled-coil region" evidence="10">
    <location>
        <begin position="396"/>
        <end position="430"/>
    </location>
</feature>
<keyword evidence="10" id="KW-0963">Cytoplasm</keyword>
<gene>
    <name evidence="10 12" type="primary">clpB</name>
    <name evidence="12" type="ORF">GCM10010844_25780</name>
</gene>
<evidence type="ECO:0000256" key="3">
    <source>
        <dbReference type="ARBA" id="ARBA00022741"/>
    </source>
</evidence>
<keyword evidence="3 9" id="KW-0547">Nucleotide-binding</keyword>
<dbReference type="Proteomes" id="UP000604341">
    <property type="component" value="Unassembled WGS sequence"/>
</dbReference>
<comment type="subcellular location">
    <subcellularLocation>
        <location evidence="10">Cytoplasm</location>
    </subcellularLocation>
</comment>
<keyword evidence="10" id="KW-0346">Stress response</keyword>
<dbReference type="Pfam" id="PF17871">
    <property type="entry name" value="AAA_lid_9"/>
    <property type="match status" value="1"/>
</dbReference>
<dbReference type="InterPro" id="IPR036628">
    <property type="entry name" value="Clp_N_dom_sf"/>
</dbReference>
<dbReference type="SUPFAM" id="SSF52540">
    <property type="entry name" value="P-loop containing nucleoside triphosphate hydrolases"/>
    <property type="match status" value="2"/>
</dbReference>
<evidence type="ECO:0000256" key="10">
    <source>
        <dbReference type="RuleBase" id="RU362034"/>
    </source>
</evidence>
<dbReference type="RefSeq" id="WP_189069419.1">
    <property type="nucleotide sequence ID" value="NZ_BMPE01000007.1"/>
</dbReference>
<dbReference type="InterPro" id="IPR017730">
    <property type="entry name" value="Chaperonin_ClpB"/>
</dbReference>
<keyword evidence="2 8" id="KW-0677">Repeat</keyword>
<keyword evidence="5 10" id="KW-0175">Coiled coil</keyword>
<dbReference type="PANTHER" id="PTHR11638:SF18">
    <property type="entry name" value="HEAT SHOCK PROTEIN 104"/>
    <property type="match status" value="1"/>
</dbReference>
<dbReference type="PRINTS" id="PR00300">
    <property type="entry name" value="CLPPROTEASEA"/>
</dbReference>
<keyword evidence="6 9" id="KW-0143">Chaperone</keyword>
<evidence type="ECO:0000256" key="7">
    <source>
        <dbReference type="ARBA" id="ARBA00026057"/>
    </source>
</evidence>
<dbReference type="Gene3D" id="1.10.8.60">
    <property type="match status" value="1"/>
</dbReference>
<dbReference type="InterPro" id="IPR027417">
    <property type="entry name" value="P-loop_NTPase"/>
</dbReference>
<dbReference type="InterPro" id="IPR019489">
    <property type="entry name" value="Clp_ATPase_C"/>
</dbReference>
<dbReference type="InterPro" id="IPR028299">
    <property type="entry name" value="ClpA/B_CS2"/>
</dbReference>
<comment type="caution">
    <text evidence="12">The sequence shown here is derived from an EMBL/GenBank/DDBJ whole genome shotgun (WGS) entry which is preliminary data.</text>
</comment>
<evidence type="ECO:0000256" key="1">
    <source>
        <dbReference type="ARBA" id="ARBA00008675"/>
    </source>
</evidence>
<dbReference type="InterPro" id="IPR003593">
    <property type="entry name" value="AAA+_ATPase"/>
</dbReference>
<comment type="subunit">
    <text evidence="10">Homohexamer; The oligomerization is ATP-dependent.</text>
</comment>
<protein>
    <recommendedName>
        <fullName evidence="10">Chaperone protein ClpB</fullName>
    </recommendedName>
</protein>
<evidence type="ECO:0000256" key="4">
    <source>
        <dbReference type="ARBA" id="ARBA00022840"/>
    </source>
</evidence>
<reference evidence="13" key="1">
    <citation type="journal article" date="2019" name="Int. J. Syst. Evol. Microbiol.">
        <title>The Global Catalogue of Microorganisms (GCM) 10K type strain sequencing project: providing services to taxonomists for standard genome sequencing and annotation.</title>
        <authorList>
            <consortium name="The Broad Institute Genomics Platform"/>
            <consortium name="The Broad Institute Genome Sequencing Center for Infectious Disease"/>
            <person name="Wu L."/>
            <person name="Ma J."/>
        </authorList>
    </citation>
    <scope>NUCLEOTIDE SEQUENCE [LARGE SCALE GENOMIC DNA]</scope>
    <source>
        <strain evidence="13">JCM 19173</strain>
    </source>
</reference>
<evidence type="ECO:0000256" key="8">
    <source>
        <dbReference type="PROSITE-ProRule" id="PRU01251"/>
    </source>
</evidence>
<proteinExistence type="inferred from homology"/>
<dbReference type="PROSITE" id="PS00870">
    <property type="entry name" value="CLPAB_1"/>
    <property type="match status" value="1"/>
</dbReference>
<dbReference type="Pfam" id="PF02861">
    <property type="entry name" value="Clp_N"/>
    <property type="match status" value="1"/>
</dbReference>
<comment type="function">
    <text evidence="10">Part of a stress-induced multi-chaperone system, it is involved in the recovery of the cell from heat-induced damage, in cooperation with DnaK, DnaJ and GrpE.</text>
</comment>
<dbReference type="Gene3D" id="1.10.1780.10">
    <property type="entry name" value="Clp, N-terminal domain"/>
    <property type="match status" value="1"/>
</dbReference>
<comment type="subunit">
    <text evidence="7">Homohexamer. The oligomerization is ATP-dependent.</text>
</comment>
<dbReference type="CDD" id="cd19499">
    <property type="entry name" value="RecA-like_ClpB_Hsp104-like"/>
    <property type="match status" value="1"/>
</dbReference>
<dbReference type="InterPro" id="IPR050130">
    <property type="entry name" value="ClpA_ClpB"/>
</dbReference>
<dbReference type="SMART" id="SM00382">
    <property type="entry name" value="AAA"/>
    <property type="match status" value="2"/>
</dbReference>
<dbReference type="InterPro" id="IPR018368">
    <property type="entry name" value="ClpA/B_CS1"/>
</dbReference>
<dbReference type="Pfam" id="PF10431">
    <property type="entry name" value="ClpB_D2-small"/>
    <property type="match status" value="1"/>
</dbReference>
<dbReference type="PROSITE" id="PS51903">
    <property type="entry name" value="CLP_R"/>
    <property type="match status" value="1"/>
</dbReference>
<feature type="domain" description="Clp R" evidence="11">
    <location>
        <begin position="3"/>
        <end position="147"/>
    </location>
</feature>